<protein>
    <recommendedName>
        <fullName evidence="5">DUF4175 domain-containing protein</fullName>
    </recommendedName>
</protein>
<reference evidence="3 4" key="1">
    <citation type="journal article" date="2011" name="Int. J. Syst. Evol. Microbiol.">
        <title>Hymenobacter yonginensis sp. nov., isolated from a mesotrophic artificial lake.</title>
        <authorList>
            <person name="Joung Y."/>
            <person name="Cho S.H."/>
            <person name="Kim H."/>
            <person name="Kim S.B."/>
            <person name="Joh K."/>
        </authorList>
    </citation>
    <scope>NUCLEOTIDE SEQUENCE [LARGE SCALE GENOMIC DNA]</scope>
    <source>
        <strain evidence="3 4">KCTC 22745</strain>
    </source>
</reference>
<evidence type="ECO:0008006" key="5">
    <source>
        <dbReference type="Google" id="ProtNLM"/>
    </source>
</evidence>
<keyword evidence="2" id="KW-0812">Transmembrane</keyword>
<proteinExistence type="predicted"/>
<dbReference type="EMBL" id="CP115396">
    <property type="protein sequence ID" value="WBO84324.1"/>
    <property type="molecule type" value="Genomic_DNA"/>
</dbReference>
<evidence type="ECO:0000313" key="3">
    <source>
        <dbReference type="EMBL" id="WBO84324.1"/>
    </source>
</evidence>
<organism evidence="3 4">
    <name type="scientific">Hymenobacter yonginensis</name>
    <dbReference type="NCBI Taxonomy" id="748197"/>
    <lineage>
        <taxon>Bacteria</taxon>
        <taxon>Pseudomonadati</taxon>
        <taxon>Bacteroidota</taxon>
        <taxon>Cytophagia</taxon>
        <taxon>Cytophagales</taxon>
        <taxon>Hymenobacteraceae</taxon>
        <taxon>Hymenobacter</taxon>
    </lineage>
</organism>
<feature type="region of interest" description="Disordered" evidence="1">
    <location>
        <begin position="480"/>
        <end position="531"/>
    </location>
</feature>
<keyword evidence="4" id="KW-1185">Reference proteome</keyword>
<feature type="transmembrane region" description="Helical" evidence="2">
    <location>
        <begin position="50"/>
        <end position="70"/>
    </location>
</feature>
<feature type="transmembrane region" description="Helical" evidence="2">
    <location>
        <begin position="134"/>
        <end position="156"/>
    </location>
</feature>
<sequence>MPTTTDTFSGAALLAGIARRQARRASGAVLLLAAAAGLAGWAWGRHWPTAAPLLIGLLVALLIVVALLLYRLHQPRLPVLARRLDRLYPSLEDSTGLLLPNPARPLNLLEQLQQQRIEERLAELQQAQPQLLPFAWKPVTGGVGALLLLAAGGWLYHPPQPTSAPLLAVRFPAAAVAAAKPGQSAPPRLLGTRIRVQPPAYTRRAVYAPTGLSFSCPVGSRVRWTVQVSAAGSTPPVLEMGKFRQPFRAVTGQPTQFVVELPATTSGLYHLRFAGQNSEEYALDVQPDRAPTLQLQTPKPYTLIEFGQRPQVAVRVALRDDYGLSEAQLVATVAQGQGEAVKFKEVVTNLSAALRGQPRQATLASVLNLPALGLTYGDEVYFYVQTRDNARQLTRSDTYLVQWEDTTVQDGLTDISLSVNVVPAYFRSQRQIIIDTEKLLAEKPRLTATDFAERGNNLGFDQKVLRLRYGKFLGEEFEGSIGETAGPSAADKDDDHKEGEADHATENPAEHAGHDDHGHADHSPAGETSAASGAAALMDAYVHKHDDSETADFLEPEVKAKLRGVLSQMWEAELRLRLAKPAEALPYEYRALRLLKQVQQQTRAYVRNAGYNPPALPEATLRLSGELGNAAAPRRTRQLPAPATQPEIRTAVRLLAALRAGQPATPADAVLLDRAGQAVAQAALQRPGAYLAAVRALRQLAADARAARPTCAPCFAPAEKALAALLPAPPAAPTRSPRPDRLGQRYLQAL</sequence>
<keyword evidence="2" id="KW-0472">Membrane</keyword>
<evidence type="ECO:0000256" key="2">
    <source>
        <dbReference type="SAM" id="Phobius"/>
    </source>
</evidence>
<feature type="transmembrane region" description="Helical" evidence="2">
    <location>
        <begin position="25"/>
        <end position="44"/>
    </location>
</feature>
<keyword evidence="2" id="KW-1133">Transmembrane helix</keyword>
<accession>A0ABY7PNT7</accession>
<name>A0ABY7PNT7_9BACT</name>
<evidence type="ECO:0000313" key="4">
    <source>
        <dbReference type="Proteomes" id="UP001211872"/>
    </source>
</evidence>
<gene>
    <name evidence="3" type="ORF">O9Z63_18370</name>
</gene>
<evidence type="ECO:0000256" key="1">
    <source>
        <dbReference type="SAM" id="MobiDB-lite"/>
    </source>
</evidence>
<dbReference type="Proteomes" id="UP001211872">
    <property type="component" value="Chromosome"/>
</dbReference>
<feature type="compositionally biased region" description="Basic and acidic residues" evidence="1">
    <location>
        <begin position="490"/>
        <end position="524"/>
    </location>
</feature>
<dbReference type="RefSeq" id="WP_270126838.1">
    <property type="nucleotide sequence ID" value="NZ_CP115396.1"/>
</dbReference>